<gene>
    <name evidence="1" type="ORF">Q8A67_011051</name>
</gene>
<accession>A0AA88PU86</accession>
<evidence type="ECO:0000313" key="1">
    <source>
        <dbReference type="EMBL" id="KAK2896563.1"/>
    </source>
</evidence>
<dbReference type="AlphaFoldDB" id="A0AA88PU86"/>
<dbReference type="Proteomes" id="UP001187343">
    <property type="component" value="Unassembled WGS sequence"/>
</dbReference>
<keyword evidence="2" id="KW-1185">Reference proteome</keyword>
<organism evidence="1 2">
    <name type="scientific">Cirrhinus molitorella</name>
    <name type="common">mud carp</name>
    <dbReference type="NCBI Taxonomy" id="172907"/>
    <lineage>
        <taxon>Eukaryota</taxon>
        <taxon>Metazoa</taxon>
        <taxon>Chordata</taxon>
        <taxon>Craniata</taxon>
        <taxon>Vertebrata</taxon>
        <taxon>Euteleostomi</taxon>
        <taxon>Actinopterygii</taxon>
        <taxon>Neopterygii</taxon>
        <taxon>Teleostei</taxon>
        <taxon>Ostariophysi</taxon>
        <taxon>Cypriniformes</taxon>
        <taxon>Cyprinidae</taxon>
        <taxon>Labeoninae</taxon>
        <taxon>Labeonini</taxon>
        <taxon>Cirrhinus</taxon>
    </lineage>
</organism>
<sequence length="75" mass="8372">MCILSEETLIRHNLNCRVKGGEKEEILNWSDLQTPGDPQGASLALLQRFLCLQVVCVFQMCRLITVGPAWQKGNG</sequence>
<protein>
    <submittedName>
        <fullName evidence="1">Uncharacterized protein</fullName>
    </submittedName>
</protein>
<comment type="caution">
    <text evidence="1">The sequence shown here is derived from an EMBL/GenBank/DDBJ whole genome shotgun (WGS) entry which is preliminary data.</text>
</comment>
<proteinExistence type="predicted"/>
<reference evidence="1" key="1">
    <citation type="submission" date="2023-08" db="EMBL/GenBank/DDBJ databases">
        <title>Chromosome-level Genome Assembly of mud carp (Cirrhinus molitorella).</title>
        <authorList>
            <person name="Liu H."/>
        </authorList>
    </citation>
    <scope>NUCLEOTIDE SEQUENCE</scope>
    <source>
        <strain evidence="1">Prfri</strain>
        <tissue evidence="1">Muscle</tissue>
    </source>
</reference>
<dbReference type="EMBL" id="JAUYZG010000010">
    <property type="protein sequence ID" value="KAK2896563.1"/>
    <property type="molecule type" value="Genomic_DNA"/>
</dbReference>
<evidence type="ECO:0000313" key="2">
    <source>
        <dbReference type="Proteomes" id="UP001187343"/>
    </source>
</evidence>
<name>A0AA88PU86_9TELE</name>